<name>A0A0E9QM66_ANGAN</name>
<reference evidence="1" key="2">
    <citation type="journal article" date="2015" name="Fish Shellfish Immunol.">
        <title>Early steps in the European eel (Anguilla anguilla)-Vibrio vulnificus interaction in the gills: Role of the RtxA13 toxin.</title>
        <authorList>
            <person name="Callol A."/>
            <person name="Pajuelo D."/>
            <person name="Ebbesson L."/>
            <person name="Teles M."/>
            <person name="MacKenzie S."/>
            <person name="Amaro C."/>
        </authorList>
    </citation>
    <scope>NUCLEOTIDE SEQUENCE</scope>
</reference>
<evidence type="ECO:0000313" key="1">
    <source>
        <dbReference type="EMBL" id="JAH17173.1"/>
    </source>
</evidence>
<proteinExistence type="predicted"/>
<organism evidence="1">
    <name type="scientific">Anguilla anguilla</name>
    <name type="common">European freshwater eel</name>
    <name type="synonym">Muraena anguilla</name>
    <dbReference type="NCBI Taxonomy" id="7936"/>
    <lineage>
        <taxon>Eukaryota</taxon>
        <taxon>Metazoa</taxon>
        <taxon>Chordata</taxon>
        <taxon>Craniata</taxon>
        <taxon>Vertebrata</taxon>
        <taxon>Euteleostomi</taxon>
        <taxon>Actinopterygii</taxon>
        <taxon>Neopterygii</taxon>
        <taxon>Teleostei</taxon>
        <taxon>Anguilliformes</taxon>
        <taxon>Anguillidae</taxon>
        <taxon>Anguilla</taxon>
    </lineage>
</organism>
<sequence length="44" mass="4912">MLPLKKMVELLFKMTNYSLLSSVCIVSCRTIIGEGGKCTLMEDD</sequence>
<reference evidence="1" key="1">
    <citation type="submission" date="2014-11" db="EMBL/GenBank/DDBJ databases">
        <authorList>
            <person name="Amaro Gonzalez C."/>
        </authorList>
    </citation>
    <scope>NUCLEOTIDE SEQUENCE</scope>
</reference>
<protein>
    <submittedName>
        <fullName evidence="1">Uncharacterized protein</fullName>
    </submittedName>
</protein>
<dbReference type="EMBL" id="GBXM01091404">
    <property type="protein sequence ID" value="JAH17173.1"/>
    <property type="molecule type" value="Transcribed_RNA"/>
</dbReference>
<accession>A0A0E9QM66</accession>
<dbReference type="AlphaFoldDB" id="A0A0E9QM66"/>